<dbReference type="InterPro" id="IPR011991">
    <property type="entry name" value="ArsR-like_HTH"/>
</dbReference>
<protein>
    <submittedName>
        <fullName evidence="2">MarR family transcriptional regulator</fullName>
    </submittedName>
    <submittedName>
        <fullName evidence="3">Salmolysin</fullName>
    </submittedName>
</protein>
<proteinExistence type="predicted"/>
<dbReference type="Gene3D" id="1.10.10.10">
    <property type="entry name" value="Winged helix-like DNA-binding domain superfamily/Winged helix DNA-binding domain"/>
    <property type="match status" value="1"/>
</dbReference>
<dbReference type="InterPro" id="IPR000835">
    <property type="entry name" value="HTH_MarR-typ"/>
</dbReference>
<feature type="domain" description="HTH marR-type" evidence="1">
    <location>
        <begin position="1"/>
        <end position="140"/>
    </location>
</feature>
<dbReference type="GeneID" id="78461350"/>
<dbReference type="PRINTS" id="PR00598">
    <property type="entry name" value="HTHMARR"/>
</dbReference>
<dbReference type="STRING" id="1123265.GCA_000686625_04821"/>
<dbReference type="SUPFAM" id="SSF46785">
    <property type="entry name" value="Winged helix' DNA-binding domain"/>
    <property type="match status" value="1"/>
</dbReference>
<dbReference type="SMART" id="SM00347">
    <property type="entry name" value="HTH_MARR"/>
    <property type="match status" value="1"/>
</dbReference>
<dbReference type="EMBL" id="JBEOQB010000001">
    <property type="protein sequence ID" value="MEZ0450010.1"/>
    <property type="molecule type" value="Genomic_DNA"/>
</dbReference>
<evidence type="ECO:0000313" key="3">
    <source>
        <dbReference type="EMBL" id="VTR29941.1"/>
    </source>
</evidence>
<dbReference type="InterPro" id="IPR036390">
    <property type="entry name" value="WH_DNA-bd_sf"/>
</dbReference>
<dbReference type="Proteomes" id="UP000308196">
    <property type="component" value="Chromosome"/>
</dbReference>
<sequence length="144" mass="16785">MLNEKFDRYSFILDQTAKKVKQFAQSSFAEQGFDVTVDQWSVLKTLYETDELSQKELARRCGKDQPTLTRIVDLLLKKGLAERVVSESDRRTLYLHLTPVGKQKVESLSPIVTQIRMKAWEQLTEEDFAHFTRILSKIYNNLNV</sequence>
<dbReference type="InterPro" id="IPR036388">
    <property type="entry name" value="WH-like_DNA-bd_sf"/>
</dbReference>
<dbReference type="GO" id="GO:0006950">
    <property type="term" value="P:response to stress"/>
    <property type="evidence" value="ECO:0007669"/>
    <property type="project" value="TreeGrafter"/>
</dbReference>
<dbReference type="PROSITE" id="PS50995">
    <property type="entry name" value="HTH_MARR_2"/>
    <property type="match status" value="1"/>
</dbReference>
<evidence type="ECO:0000313" key="2">
    <source>
        <dbReference type="EMBL" id="MEZ0450010.1"/>
    </source>
</evidence>
<evidence type="ECO:0000259" key="1">
    <source>
        <dbReference type="PROSITE" id="PS50995"/>
    </source>
</evidence>
<dbReference type="PANTHER" id="PTHR33164">
    <property type="entry name" value="TRANSCRIPTIONAL REGULATOR, MARR FAMILY"/>
    <property type="match status" value="1"/>
</dbReference>
<evidence type="ECO:0000313" key="4">
    <source>
        <dbReference type="Proteomes" id="UP000308196"/>
    </source>
</evidence>
<keyword evidence="5" id="KW-1185">Reference proteome</keyword>
<organism evidence="3 4">
    <name type="scientific">Sphingobacterium thalpophilum</name>
    <dbReference type="NCBI Taxonomy" id="259"/>
    <lineage>
        <taxon>Bacteria</taxon>
        <taxon>Pseudomonadati</taxon>
        <taxon>Bacteroidota</taxon>
        <taxon>Sphingobacteriia</taxon>
        <taxon>Sphingobacteriales</taxon>
        <taxon>Sphingobacteriaceae</taxon>
        <taxon>Sphingobacterium</taxon>
    </lineage>
</organism>
<reference evidence="2 5" key="2">
    <citation type="submission" date="2024-06" db="EMBL/GenBank/DDBJ databases">
        <title>Soil Sphingobacterium thalpophilum.</title>
        <authorList>
            <person name="Yang J."/>
            <person name="Li J."/>
        </authorList>
    </citation>
    <scope>NUCLEOTIDE SEQUENCE [LARGE SCALE GENOMIC DNA]</scope>
    <source>
        <strain evidence="2 5">22g91tb</strain>
    </source>
</reference>
<dbReference type="InterPro" id="IPR039422">
    <property type="entry name" value="MarR/SlyA-like"/>
</dbReference>
<dbReference type="AlphaFoldDB" id="A0A4U9UKJ7"/>
<accession>A0A4U9UKJ7</accession>
<reference evidence="3 4" key="1">
    <citation type="submission" date="2019-05" db="EMBL/GenBank/DDBJ databases">
        <authorList>
            <consortium name="Pathogen Informatics"/>
        </authorList>
    </citation>
    <scope>NUCLEOTIDE SEQUENCE [LARGE SCALE GENOMIC DNA]</scope>
    <source>
        <strain evidence="3 4">NCTC11429</strain>
    </source>
</reference>
<dbReference type="PANTHER" id="PTHR33164:SF43">
    <property type="entry name" value="HTH-TYPE TRANSCRIPTIONAL REPRESSOR YETL"/>
    <property type="match status" value="1"/>
</dbReference>
<dbReference type="KEGG" id="stha:NCTC11429_00539"/>
<dbReference type="Proteomes" id="UP001566204">
    <property type="component" value="Unassembled WGS sequence"/>
</dbReference>
<dbReference type="RefSeq" id="WP_028071383.1">
    <property type="nucleotide sequence ID" value="NZ_CP141191.1"/>
</dbReference>
<evidence type="ECO:0000313" key="5">
    <source>
        <dbReference type="Proteomes" id="UP001566204"/>
    </source>
</evidence>
<dbReference type="GO" id="GO:0003700">
    <property type="term" value="F:DNA-binding transcription factor activity"/>
    <property type="evidence" value="ECO:0007669"/>
    <property type="project" value="InterPro"/>
</dbReference>
<dbReference type="EMBL" id="LR590484">
    <property type="protein sequence ID" value="VTR29941.1"/>
    <property type="molecule type" value="Genomic_DNA"/>
</dbReference>
<name>A0A4U9UKJ7_9SPHI</name>
<gene>
    <name evidence="3" type="primary">slyA_1</name>
    <name evidence="2" type="ORF">ABTW24_00125</name>
    <name evidence="3" type="ORF">NCTC11429_00539</name>
</gene>
<dbReference type="CDD" id="cd00090">
    <property type="entry name" value="HTH_ARSR"/>
    <property type="match status" value="1"/>
</dbReference>
<dbReference type="Pfam" id="PF01047">
    <property type="entry name" value="MarR"/>
    <property type="match status" value="1"/>
</dbReference>